<dbReference type="EMBL" id="CP003540">
    <property type="protein sequence ID" value="AFK15980.2"/>
    <property type="molecule type" value="Genomic_DNA"/>
</dbReference>
<organism evidence="1 2">
    <name type="scientific">Corynebacterium pseudotuberculosis 258</name>
    <dbReference type="NCBI Taxonomy" id="1168865"/>
    <lineage>
        <taxon>Bacteria</taxon>
        <taxon>Bacillati</taxon>
        <taxon>Actinomycetota</taxon>
        <taxon>Actinomycetes</taxon>
        <taxon>Mycobacteriales</taxon>
        <taxon>Corynebacteriaceae</taxon>
        <taxon>Corynebacterium</taxon>
    </lineage>
</organism>
<proteinExistence type="predicted"/>
<protein>
    <submittedName>
        <fullName evidence="1">Uncharacterized protein</fullName>
    </submittedName>
</protein>
<dbReference type="GeneID" id="93973410"/>
<evidence type="ECO:0000313" key="1">
    <source>
        <dbReference type="EMBL" id="AFK15980.2"/>
    </source>
</evidence>
<dbReference type="Proteomes" id="UP000006465">
    <property type="component" value="Chromosome"/>
</dbReference>
<reference evidence="1 2" key="1">
    <citation type="journal article" date="2013" name="J. Biotechnol.">
        <title>Genome sequence of Corynebacterium pseudotuberculosis biovar equi strain 258 and prediction of antigenic targets to improve biotechnological vaccine production.</title>
        <authorList>
            <person name="Soares S.C."/>
            <person name="Trost E."/>
            <person name="Ramos R.T."/>
            <person name="Carneiro A.R."/>
            <person name="Santos A.R."/>
            <person name="Pinto A.C."/>
            <person name="Barbosa E."/>
            <person name="Aburjaile F."/>
            <person name="Ali A."/>
            <person name="Diniz C.A."/>
            <person name="Hassan S.S."/>
            <person name="Fiaux K."/>
            <person name="Guimaraes L.C."/>
            <person name="Bakhtiar S.M."/>
            <person name="Pereira U."/>
            <person name="Almeida S.S."/>
            <person name="Abreu V.A."/>
            <person name="Rocha F.S."/>
            <person name="Dorella F.A."/>
            <person name="Miyoshi A."/>
            <person name="Silva A."/>
            <person name="Azevedo V."/>
            <person name="Tauch A."/>
        </authorList>
    </citation>
    <scope>NUCLEOTIDE SEQUENCE [LARGE SCALE GENOMIC DNA]</scope>
    <source>
        <strain evidence="1 2">258</strain>
    </source>
</reference>
<sequence>MSYNSYVAVEDWILDDLRIKDDDLVEALYMGDHGELFDVAAAWMDVQEFLHSEGLSTAAVDGEEIIVGDPMVGIVAPQRVEKVLSDLSSVDDAAVREAGLGEAIRSFTDFYEGARSSGLGVVVLAGE</sequence>
<evidence type="ECO:0000313" key="2">
    <source>
        <dbReference type="Proteomes" id="UP000006465"/>
    </source>
</evidence>
<dbReference type="AlphaFoldDB" id="A0AAU8PJ91"/>
<accession>A0AAU8PJ91</accession>
<name>A0AAU8PJ91_CORPS</name>
<dbReference type="RefSeq" id="WP_014300461.1">
    <property type="nucleotide sequence ID" value="NC_017945.3"/>
</dbReference>
<dbReference type="KEGG" id="coe:CP258_01770"/>
<gene>
    <name evidence="1" type="ORF">CP258_01770</name>
</gene>